<organism evidence="1 2">
    <name type="scientific">Romanomermis culicivorax</name>
    <name type="common">Nematode worm</name>
    <dbReference type="NCBI Taxonomy" id="13658"/>
    <lineage>
        <taxon>Eukaryota</taxon>
        <taxon>Metazoa</taxon>
        <taxon>Ecdysozoa</taxon>
        <taxon>Nematoda</taxon>
        <taxon>Enoplea</taxon>
        <taxon>Dorylaimia</taxon>
        <taxon>Mermithida</taxon>
        <taxon>Mermithoidea</taxon>
        <taxon>Mermithidae</taxon>
        <taxon>Romanomermis</taxon>
    </lineage>
</organism>
<evidence type="ECO:0000313" key="1">
    <source>
        <dbReference type="Proteomes" id="UP000887565"/>
    </source>
</evidence>
<reference evidence="2" key="1">
    <citation type="submission" date="2022-11" db="UniProtKB">
        <authorList>
            <consortium name="WormBaseParasite"/>
        </authorList>
    </citation>
    <scope>IDENTIFICATION</scope>
</reference>
<keyword evidence="1" id="KW-1185">Reference proteome</keyword>
<accession>A0A915KAB3</accession>
<protein>
    <submittedName>
        <fullName evidence="2">Uncharacterized protein</fullName>
    </submittedName>
</protein>
<name>A0A915KAB3_ROMCU</name>
<sequence length="83" mass="9016">MGQSFWHIENIGVADIRIIRVLIVGDSPIIGEGAGKLNCELHVADLFFPIGGKSNFGYEWHSTSQSGVQAAGDAWQIKAMMPM</sequence>
<dbReference type="AlphaFoldDB" id="A0A915KAB3"/>
<dbReference type="WBParaSite" id="nRc.2.0.1.t35060-RA">
    <property type="protein sequence ID" value="nRc.2.0.1.t35060-RA"/>
    <property type="gene ID" value="nRc.2.0.1.g35060"/>
</dbReference>
<evidence type="ECO:0000313" key="2">
    <source>
        <dbReference type="WBParaSite" id="nRc.2.0.1.t35060-RA"/>
    </source>
</evidence>
<dbReference type="Proteomes" id="UP000887565">
    <property type="component" value="Unplaced"/>
</dbReference>
<proteinExistence type="predicted"/>